<dbReference type="Proteomes" id="UP000594688">
    <property type="component" value="Chromosome"/>
</dbReference>
<keyword evidence="3 6" id="KW-0489">Methyltransferase</keyword>
<dbReference type="InterPro" id="IPR029063">
    <property type="entry name" value="SAM-dependent_MTases_sf"/>
</dbReference>
<proteinExistence type="inferred from homology"/>
<keyword evidence="5 6" id="KW-0949">S-adenosyl-L-methionine</keyword>
<accession>A0A7T0FYW2</accession>
<evidence type="ECO:0000313" key="8">
    <source>
        <dbReference type="Proteomes" id="UP000594688"/>
    </source>
</evidence>
<dbReference type="GO" id="GO:0005737">
    <property type="term" value="C:cytoplasm"/>
    <property type="evidence" value="ECO:0007669"/>
    <property type="project" value="UniProtKB-SubCell"/>
</dbReference>
<dbReference type="EMBL" id="CP048685">
    <property type="protein sequence ID" value="QPJ60664.1"/>
    <property type="molecule type" value="Genomic_DNA"/>
</dbReference>
<feature type="binding site" evidence="6">
    <location>
        <position position="80"/>
    </location>
    <ligand>
        <name>S-adenosyl-L-methionine</name>
        <dbReference type="ChEBI" id="CHEBI:59789"/>
    </ligand>
</feature>
<dbReference type="Pfam" id="PF01795">
    <property type="entry name" value="Methyltransf_5"/>
    <property type="match status" value="1"/>
</dbReference>
<dbReference type="PANTHER" id="PTHR11265:SF0">
    <property type="entry name" value="12S RRNA N4-METHYLCYTIDINE METHYLTRANSFERASE"/>
    <property type="match status" value="1"/>
</dbReference>
<evidence type="ECO:0000256" key="2">
    <source>
        <dbReference type="ARBA" id="ARBA00022552"/>
    </source>
</evidence>
<organism evidence="7 8">
    <name type="scientific">Candidatus Nitronauta litoralis</name>
    <dbReference type="NCBI Taxonomy" id="2705533"/>
    <lineage>
        <taxon>Bacteria</taxon>
        <taxon>Pseudomonadati</taxon>
        <taxon>Nitrospinota/Tectimicrobiota group</taxon>
        <taxon>Nitrospinota</taxon>
        <taxon>Nitrospinia</taxon>
        <taxon>Nitrospinales</taxon>
        <taxon>Nitrospinaceae</taxon>
        <taxon>Candidatus Nitronauta</taxon>
    </lineage>
</organism>
<dbReference type="InterPro" id="IPR023397">
    <property type="entry name" value="SAM-dep_MeTrfase_MraW_recog"/>
</dbReference>
<dbReference type="SUPFAM" id="SSF53335">
    <property type="entry name" value="S-adenosyl-L-methionine-dependent methyltransferases"/>
    <property type="match status" value="1"/>
</dbReference>
<comment type="catalytic activity">
    <reaction evidence="6">
        <text>cytidine(1402) in 16S rRNA + S-adenosyl-L-methionine = N(4)-methylcytidine(1402) in 16S rRNA + S-adenosyl-L-homocysteine + H(+)</text>
        <dbReference type="Rhea" id="RHEA:42928"/>
        <dbReference type="Rhea" id="RHEA-COMP:10286"/>
        <dbReference type="Rhea" id="RHEA-COMP:10287"/>
        <dbReference type="ChEBI" id="CHEBI:15378"/>
        <dbReference type="ChEBI" id="CHEBI:57856"/>
        <dbReference type="ChEBI" id="CHEBI:59789"/>
        <dbReference type="ChEBI" id="CHEBI:74506"/>
        <dbReference type="ChEBI" id="CHEBI:82748"/>
        <dbReference type="EC" id="2.1.1.199"/>
    </reaction>
</comment>
<gene>
    <name evidence="6 7" type="primary">rsmH</name>
    <name evidence="7" type="ORF">G3M70_01675</name>
</gene>
<dbReference type="SUPFAM" id="SSF81799">
    <property type="entry name" value="Putative methyltransferase TM0872, insert domain"/>
    <property type="match status" value="1"/>
</dbReference>
<dbReference type="PIRSF" id="PIRSF004486">
    <property type="entry name" value="MraW"/>
    <property type="match status" value="1"/>
</dbReference>
<dbReference type="PANTHER" id="PTHR11265">
    <property type="entry name" value="S-ADENOSYL-METHYLTRANSFERASE MRAW"/>
    <property type="match status" value="1"/>
</dbReference>
<feature type="binding site" evidence="6">
    <location>
        <position position="101"/>
    </location>
    <ligand>
        <name>S-adenosyl-L-methionine</name>
        <dbReference type="ChEBI" id="CHEBI:59789"/>
    </ligand>
</feature>
<dbReference type="KEGG" id="nli:G3M70_01675"/>
<evidence type="ECO:0000256" key="6">
    <source>
        <dbReference type="HAMAP-Rule" id="MF_01007"/>
    </source>
</evidence>
<dbReference type="GO" id="GO:0071424">
    <property type="term" value="F:rRNA (cytosine-N4-)-methyltransferase activity"/>
    <property type="evidence" value="ECO:0007669"/>
    <property type="project" value="UniProtKB-UniRule"/>
</dbReference>
<dbReference type="AlphaFoldDB" id="A0A7T0FYW2"/>
<dbReference type="GO" id="GO:0070475">
    <property type="term" value="P:rRNA base methylation"/>
    <property type="evidence" value="ECO:0007669"/>
    <property type="project" value="UniProtKB-UniRule"/>
</dbReference>
<dbReference type="EC" id="2.1.1.199" evidence="6"/>
<dbReference type="InterPro" id="IPR002903">
    <property type="entry name" value="RsmH"/>
</dbReference>
<evidence type="ECO:0000256" key="3">
    <source>
        <dbReference type="ARBA" id="ARBA00022603"/>
    </source>
</evidence>
<evidence type="ECO:0000256" key="1">
    <source>
        <dbReference type="ARBA" id="ARBA00010396"/>
    </source>
</evidence>
<evidence type="ECO:0000313" key="7">
    <source>
        <dbReference type="EMBL" id="QPJ60664.1"/>
    </source>
</evidence>
<feature type="binding site" evidence="6">
    <location>
        <position position="108"/>
    </location>
    <ligand>
        <name>S-adenosyl-L-methionine</name>
        <dbReference type="ChEBI" id="CHEBI:59789"/>
    </ligand>
</feature>
<dbReference type="Gene3D" id="1.10.150.170">
    <property type="entry name" value="Putative methyltransferase TM0872, insert domain"/>
    <property type="match status" value="1"/>
</dbReference>
<sequence>MTKYHVSVMPSEVLQYLEPEKRSLIVDGTLGDGGHAELILKHSGPDCRVLGIDRDAEILERARKRLSPFGDRVVLAHGNYSELGRILRENGIKKIDGLLLDLGMSSFQVDSPERGFSFQHEGPLDMRMNRQETSTAADLLVTLSDKELERVFKEYGEERNSKRIVRKIRDAQSKHPITTTHHLEQLLSSAAHASRKSSIHPATRSFQALRIAVNLELEHLEACLQESLEYLSPGGRLVLISFHSLEDRRVKNFFRTQESVCVCPPRLPVCVCGQVKKLNILTRRVVRPTAEEIRNNPRASSSRLRAAERVNVA</sequence>
<evidence type="ECO:0000256" key="4">
    <source>
        <dbReference type="ARBA" id="ARBA00022679"/>
    </source>
</evidence>
<reference evidence="7 8" key="1">
    <citation type="submission" date="2020-02" db="EMBL/GenBank/DDBJ databases">
        <title>Genomic and physiological characterization of two novel Nitrospinaceae genera.</title>
        <authorList>
            <person name="Mueller A.J."/>
            <person name="Jung M.-Y."/>
            <person name="Strachan C.R."/>
            <person name="Herbold C.W."/>
            <person name="Kirkegaard R.H."/>
            <person name="Daims H."/>
        </authorList>
    </citation>
    <scope>NUCLEOTIDE SEQUENCE [LARGE SCALE GENOMIC DNA]</scope>
    <source>
        <strain evidence="7">EB</strain>
    </source>
</reference>
<evidence type="ECO:0000256" key="5">
    <source>
        <dbReference type="ARBA" id="ARBA00022691"/>
    </source>
</evidence>
<keyword evidence="4 6" id="KW-0808">Transferase</keyword>
<keyword evidence="6" id="KW-0963">Cytoplasm</keyword>
<dbReference type="HAMAP" id="MF_01007">
    <property type="entry name" value="16SrRNA_methyltr_H"/>
    <property type="match status" value="1"/>
</dbReference>
<comment type="similarity">
    <text evidence="1 6">Belongs to the methyltransferase superfamily. RsmH family.</text>
</comment>
<dbReference type="NCBIfam" id="TIGR00006">
    <property type="entry name" value="16S rRNA (cytosine(1402)-N(4))-methyltransferase RsmH"/>
    <property type="match status" value="1"/>
</dbReference>
<keyword evidence="2 6" id="KW-0698">rRNA processing</keyword>
<feature type="binding site" evidence="6">
    <location>
        <begin position="33"/>
        <end position="35"/>
    </location>
    <ligand>
        <name>S-adenosyl-L-methionine</name>
        <dbReference type="ChEBI" id="CHEBI:59789"/>
    </ligand>
</feature>
<protein>
    <recommendedName>
        <fullName evidence="6">Ribosomal RNA small subunit methyltransferase H</fullName>
        <ecNumber evidence="6">2.1.1.199</ecNumber>
    </recommendedName>
    <alternativeName>
        <fullName evidence="6">16S rRNA m(4)C1402 methyltransferase</fullName>
    </alternativeName>
    <alternativeName>
        <fullName evidence="6">rRNA (cytosine-N(4)-)-methyltransferase RsmH</fullName>
    </alternativeName>
</protein>
<feature type="binding site" evidence="6">
    <location>
        <position position="53"/>
    </location>
    <ligand>
        <name>S-adenosyl-L-methionine</name>
        <dbReference type="ChEBI" id="CHEBI:59789"/>
    </ligand>
</feature>
<dbReference type="Gene3D" id="3.40.50.150">
    <property type="entry name" value="Vaccinia Virus protein VP39"/>
    <property type="match status" value="1"/>
</dbReference>
<name>A0A7T0FYW2_9BACT</name>
<comment type="subcellular location">
    <subcellularLocation>
        <location evidence="6">Cytoplasm</location>
    </subcellularLocation>
</comment>
<comment type="function">
    <text evidence="6">Specifically methylates the N4 position of cytidine in position 1402 (C1402) of 16S rRNA.</text>
</comment>
<dbReference type="CDD" id="cd02440">
    <property type="entry name" value="AdoMet_MTases"/>
    <property type="match status" value="1"/>
</dbReference>